<organism evidence="1 2">
    <name type="scientific">Spiromyces aspiralis</name>
    <dbReference type="NCBI Taxonomy" id="68401"/>
    <lineage>
        <taxon>Eukaryota</taxon>
        <taxon>Fungi</taxon>
        <taxon>Fungi incertae sedis</taxon>
        <taxon>Zoopagomycota</taxon>
        <taxon>Kickxellomycotina</taxon>
        <taxon>Kickxellomycetes</taxon>
        <taxon>Kickxellales</taxon>
        <taxon>Kickxellaceae</taxon>
        <taxon>Spiromyces</taxon>
    </lineage>
</organism>
<dbReference type="Proteomes" id="UP001145114">
    <property type="component" value="Unassembled WGS sequence"/>
</dbReference>
<dbReference type="EMBL" id="JAMZIH010006485">
    <property type="protein sequence ID" value="KAJ1673868.1"/>
    <property type="molecule type" value="Genomic_DNA"/>
</dbReference>
<evidence type="ECO:0000313" key="2">
    <source>
        <dbReference type="Proteomes" id="UP001145114"/>
    </source>
</evidence>
<gene>
    <name evidence="1" type="primary">CDC60_2</name>
    <name evidence="1" type="ORF">EV182_004403</name>
</gene>
<dbReference type="EC" id="6.1.1.4" evidence="1"/>
<evidence type="ECO:0000313" key="1">
    <source>
        <dbReference type="EMBL" id="KAJ1673868.1"/>
    </source>
</evidence>
<keyword evidence="2" id="KW-1185">Reference proteome</keyword>
<reference evidence="1" key="1">
    <citation type="submission" date="2022-06" db="EMBL/GenBank/DDBJ databases">
        <title>Phylogenomic reconstructions and comparative analyses of Kickxellomycotina fungi.</title>
        <authorList>
            <person name="Reynolds N.K."/>
            <person name="Stajich J.E."/>
            <person name="Barry K."/>
            <person name="Grigoriev I.V."/>
            <person name="Crous P."/>
            <person name="Smith M.E."/>
        </authorList>
    </citation>
    <scope>NUCLEOTIDE SEQUENCE</scope>
    <source>
        <strain evidence="1">RSA 2271</strain>
    </source>
</reference>
<sequence length="76" mass="8808">MTANPDNFAPATASAVTEESKKTAKRDFLIANEKKWQDEWEANRLFEQDLPADWDSLSVEELHEKYPKFMGTFPFP</sequence>
<name>A0ACC1HFI3_9FUNG</name>
<protein>
    <submittedName>
        <fullName evidence="1">Cytosolic leucyl tRNA synthetase</fullName>
        <ecNumber evidence="1">6.1.1.4</ecNumber>
    </submittedName>
</protein>
<keyword evidence="1" id="KW-0030">Aminoacyl-tRNA synthetase</keyword>
<comment type="caution">
    <text evidence="1">The sequence shown here is derived from an EMBL/GenBank/DDBJ whole genome shotgun (WGS) entry which is preliminary data.</text>
</comment>
<feature type="non-terminal residue" evidence="1">
    <location>
        <position position="76"/>
    </location>
</feature>
<keyword evidence="1" id="KW-0436">Ligase</keyword>
<proteinExistence type="predicted"/>
<accession>A0ACC1HFI3</accession>